<dbReference type="SUPFAM" id="SSF51445">
    <property type="entry name" value="(Trans)glycosidases"/>
    <property type="match status" value="1"/>
</dbReference>
<accession>A0A1V4QFG7</accession>
<dbReference type="Proteomes" id="UP000191663">
    <property type="component" value="Unassembled WGS sequence"/>
</dbReference>
<evidence type="ECO:0000313" key="1">
    <source>
        <dbReference type="EMBL" id="OPX17625.1"/>
    </source>
</evidence>
<dbReference type="AlphaFoldDB" id="A0A1V4QFG7"/>
<name>A0A1V4QFG7_UNCW3</name>
<dbReference type="InterPro" id="IPR017853">
    <property type="entry name" value="GH"/>
</dbReference>
<dbReference type="PANTHER" id="PTHR43405">
    <property type="entry name" value="GLYCOSYL HYDROLASE DIGH"/>
    <property type="match status" value="1"/>
</dbReference>
<sequence>KPGLELSAAVKPNILDARTTFHQDWVRWLNQGLVDYVCLMSYTPYLNKVLKRTISRVKEPQRVIIGLAGYCLSPRQIREQVQLVNNSPFSGISFFSYESIKKNPVYLQALLP</sequence>
<dbReference type="Gene3D" id="3.20.20.80">
    <property type="entry name" value="Glycosidases"/>
    <property type="match status" value="1"/>
</dbReference>
<gene>
    <name evidence="1" type="ORF">BXT86_05475</name>
</gene>
<comment type="caution">
    <text evidence="1">The sequence shown here is derived from an EMBL/GenBank/DDBJ whole genome shotgun (WGS) entry which is preliminary data.</text>
</comment>
<protein>
    <submittedName>
        <fullName evidence="1">Uncharacterized protein</fullName>
    </submittedName>
</protein>
<dbReference type="InterPro" id="IPR052177">
    <property type="entry name" value="Divisome_Glycosyl_Hydrolase"/>
</dbReference>
<reference evidence="2" key="1">
    <citation type="submission" date="2017-01" db="EMBL/GenBank/DDBJ databases">
        <title>Novel pathways for hydrocarbon cycling and metabolic interdependencies in hydrothermal sediment communities.</title>
        <authorList>
            <person name="Dombrowski N."/>
            <person name="Seitz K."/>
            <person name="Teske A."/>
            <person name="Baker B."/>
        </authorList>
    </citation>
    <scope>NUCLEOTIDE SEQUENCE [LARGE SCALE GENOMIC DNA]</scope>
</reference>
<feature type="non-terminal residue" evidence="1">
    <location>
        <position position="1"/>
    </location>
</feature>
<proteinExistence type="predicted"/>
<organism evidence="1 2">
    <name type="scientific">candidate division WOR-3 bacterium 4484_100</name>
    <dbReference type="NCBI Taxonomy" id="1936077"/>
    <lineage>
        <taxon>Bacteria</taxon>
        <taxon>Bacteria division WOR-3</taxon>
    </lineage>
</organism>
<evidence type="ECO:0000313" key="2">
    <source>
        <dbReference type="Proteomes" id="UP000191663"/>
    </source>
</evidence>
<dbReference type="EMBL" id="MUKB01000098">
    <property type="protein sequence ID" value="OPX17625.1"/>
    <property type="molecule type" value="Genomic_DNA"/>
</dbReference>
<dbReference type="PANTHER" id="PTHR43405:SF1">
    <property type="entry name" value="GLYCOSYL HYDROLASE DIGH"/>
    <property type="match status" value="1"/>
</dbReference>